<keyword evidence="3" id="KW-1185">Reference proteome</keyword>
<organism evidence="2 3">
    <name type="scientific">Dendrobium thyrsiflorum</name>
    <name type="common">Pinecone-like raceme dendrobium</name>
    <name type="synonym">Orchid</name>
    <dbReference type="NCBI Taxonomy" id="117978"/>
    <lineage>
        <taxon>Eukaryota</taxon>
        <taxon>Viridiplantae</taxon>
        <taxon>Streptophyta</taxon>
        <taxon>Embryophyta</taxon>
        <taxon>Tracheophyta</taxon>
        <taxon>Spermatophyta</taxon>
        <taxon>Magnoliopsida</taxon>
        <taxon>Liliopsida</taxon>
        <taxon>Asparagales</taxon>
        <taxon>Orchidaceae</taxon>
        <taxon>Epidendroideae</taxon>
        <taxon>Malaxideae</taxon>
        <taxon>Dendrobiinae</taxon>
        <taxon>Dendrobium</taxon>
    </lineage>
</organism>
<evidence type="ECO:0000313" key="2">
    <source>
        <dbReference type="EMBL" id="KAL0928032.1"/>
    </source>
</evidence>
<feature type="region of interest" description="Disordered" evidence="1">
    <location>
        <begin position="49"/>
        <end position="73"/>
    </location>
</feature>
<evidence type="ECO:0000256" key="1">
    <source>
        <dbReference type="SAM" id="MobiDB-lite"/>
    </source>
</evidence>
<proteinExistence type="predicted"/>
<protein>
    <submittedName>
        <fullName evidence="2">Uncharacterized protein</fullName>
    </submittedName>
</protein>
<dbReference type="Proteomes" id="UP001552299">
    <property type="component" value="Unassembled WGS sequence"/>
</dbReference>
<reference evidence="2 3" key="1">
    <citation type="journal article" date="2024" name="Plant Biotechnol. J.">
        <title>Dendrobium thyrsiflorum genome and its molecular insights into genes involved in important horticultural traits.</title>
        <authorList>
            <person name="Chen B."/>
            <person name="Wang J.Y."/>
            <person name="Zheng P.J."/>
            <person name="Li K.L."/>
            <person name="Liang Y.M."/>
            <person name="Chen X.F."/>
            <person name="Zhang C."/>
            <person name="Zhao X."/>
            <person name="He X."/>
            <person name="Zhang G.Q."/>
            <person name="Liu Z.J."/>
            <person name="Xu Q."/>
        </authorList>
    </citation>
    <scope>NUCLEOTIDE SEQUENCE [LARGE SCALE GENOMIC DNA]</scope>
    <source>
        <strain evidence="2">GZMU011</strain>
    </source>
</reference>
<sequence>MSSKRRGSPVSELLGSSVNLPRKIQHCLHPPYPRSQFLQPSILHILRSPPPSSSKQFGRAAMVSARHTASCRR</sequence>
<dbReference type="AlphaFoldDB" id="A0ABD0W3Z7"/>
<dbReference type="EMBL" id="JANQDX010000002">
    <property type="protein sequence ID" value="KAL0928032.1"/>
    <property type="molecule type" value="Genomic_DNA"/>
</dbReference>
<comment type="caution">
    <text evidence="2">The sequence shown here is derived from an EMBL/GenBank/DDBJ whole genome shotgun (WGS) entry which is preliminary data.</text>
</comment>
<gene>
    <name evidence="2" type="ORF">M5K25_002266</name>
</gene>
<accession>A0ABD0W3Z7</accession>
<name>A0ABD0W3Z7_DENTH</name>
<evidence type="ECO:0000313" key="3">
    <source>
        <dbReference type="Proteomes" id="UP001552299"/>
    </source>
</evidence>